<organism evidence="3 4">
    <name type="scientific">Hymenobacter edaphi</name>
    <dbReference type="NCBI Taxonomy" id="2211146"/>
    <lineage>
        <taxon>Bacteria</taxon>
        <taxon>Pseudomonadati</taxon>
        <taxon>Bacteroidota</taxon>
        <taxon>Cytophagia</taxon>
        <taxon>Cytophagales</taxon>
        <taxon>Hymenobacteraceae</taxon>
        <taxon>Hymenobacter</taxon>
    </lineage>
</organism>
<evidence type="ECO:0000256" key="2">
    <source>
        <dbReference type="SAM" id="Phobius"/>
    </source>
</evidence>
<evidence type="ECO:0000256" key="1">
    <source>
        <dbReference type="SAM" id="MobiDB-lite"/>
    </source>
</evidence>
<reference evidence="4" key="1">
    <citation type="submission" date="2018-05" db="EMBL/GenBank/DDBJ databases">
        <authorList>
            <person name="Nie L."/>
        </authorList>
    </citation>
    <scope>NUCLEOTIDE SEQUENCE [LARGE SCALE GENOMIC DNA]</scope>
    <source>
        <strain evidence="4">NL</strain>
    </source>
</reference>
<feature type="transmembrane region" description="Helical" evidence="2">
    <location>
        <begin position="185"/>
        <end position="205"/>
    </location>
</feature>
<protein>
    <submittedName>
        <fullName evidence="3">Uncharacterized protein</fullName>
    </submittedName>
</protein>
<comment type="caution">
    <text evidence="3">The sequence shown here is derived from an EMBL/GenBank/DDBJ whole genome shotgun (WGS) entry which is preliminary data.</text>
</comment>
<feature type="transmembrane region" description="Helical" evidence="2">
    <location>
        <begin position="124"/>
        <end position="146"/>
    </location>
</feature>
<keyword evidence="2" id="KW-0812">Transmembrane</keyword>
<gene>
    <name evidence="3" type="ORF">DLM85_18370</name>
</gene>
<keyword evidence="4" id="KW-1185">Reference proteome</keyword>
<feature type="transmembrane region" description="Helical" evidence="2">
    <location>
        <begin position="152"/>
        <end position="173"/>
    </location>
</feature>
<sequence length="213" mass="23052">MEDYAAKMAGKPDAELQRYLDRRAEYREEAVLAALTELERRGHVVPGVAALRPELEAAARVAASAAPPAAPSWARAEEPEEPEAADNGPALYSPGTIAILSVLSYPVGAVLMLLNLLRLRRYGGAALLLALSVVMFSAHLWLLFNLGLNPNVVGLCSNIAAALIYVFVLWPYFIGARTYQARSWLPPLIITFALVLLLMMLAQSMGVPMPGLK</sequence>
<accession>A0A328BDY4</accession>
<dbReference type="RefSeq" id="WP_111479625.1">
    <property type="nucleotide sequence ID" value="NZ_QHKM01000006.1"/>
</dbReference>
<keyword evidence="2" id="KW-1133">Transmembrane helix</keyword>
<keyword evidence="2" id="KW-0472">Membrane</keyword>
<evidence type="ECO:0000313" key="4">
    <source>
        <dbReference type="Proteomes" id="UP000248553"/>
    </source>
</evidence>
<evidence type="ECO:0000313" key="3">
    <source>
        <dbReference type="EMBL" id="RAK64651.1"/>
    </source>
</evidence>
<feature type="transmembrane region" description="Helical" evidence="2">
    <location>
        <begin position="97"/>
        <end position="117"/>
    </location>
</feature>
<name>A0A328BDY4_9BACT</name>
<dbReference type="OrthoDB" id="882708at2"/>
<feature type="region of interest" description="Disordered" evidence="1">
    <location>
        <begin position="69"/>
        <end position="88"/>
    </location>
</feature>
<dbReference type="AlphaFoldDB" id="A0A328BDY4"/>
<dbReference type="Proteomes" id="UP000248553">
    <property type="component" value="Unassembled WGS sequence"/>
</dbReference>
<dbReference type="EMBL" id="QHKM01000006">
    <property type="protein sequence ID" value="RAK64651.1"/>
    <property type="molecule type" value="Genomic_DNA"/>
</dbReference>
<proteinExistence type="predicted"/>